<organism evidence="1 2">
    <name type="scientific">Subtercola boreus</name>
    <dbReference type="NCBI Taxonomy" id="120213"/>
    <lineage>
        <taxon>Bacteria</taxon>
        <taxon>Bacillati</taxon>
        <taxon>Actinomycetota</taxon>
        <taxon>Actinomycetes</taxon>
        <taxon>Micrococcales</taxon>
        <taxon>Microbacteriaceae</taxon>
        <taxon>Subtercola</taxon>
    </lineage>
</organism>
<accession>A0A3E0W7D6</accession>
<sequence>MFARCFDAIVSRERRERFLPALIALTVDAHPNRPTDDVVHGVLSTDSQTRLRNLLSATPAGARVGLS</sequence>
<reference evidence="1 2" key="1">
    <citation type="submission" date="2017-04" db="EMBL/GenBank/DDBJ databases">
        <title>Comparative genome analysis of Subtercola boreus.</title>
        <authorList>
            <person name="Cho Y.-J."/>
            <person name="Cho A."/>
            <person name="Kim O.-S."/>
            <person name="Lee J.-I."/>
        </authorList>
    </citation>
    <scope>NUCLEOTIDE SEQUENCE [LARGE SCALE GENOMIC DNA]</scope>
    <source>
        <strain evidence="1 2">P28004</strain>
    </source>
</reference>
<proteinExistence type="predicted"/>
<comment type="caution">
    <text evidence="1">The sequence shown here is derived from an EMBL/GenBank/DDBJ whole genome shotgun (WGS) entry which is preliminary data.</text>
</comment>
<name>A0A3E0W7D6_9MICO</name>
<protein>
    <submittedName>
        <fullName evidence="1">Uncharacterized protein</fullName>
    </submittedName>
</protein>
<evidence type="ECO:0000313" key="1">
    <source>
        <dbReference type="EMBL" id="RFA24235.1"/>
    </source>
</evidence>
<evidence type="ECO:0000313" key="2">
    <source>
        <dbReference type="Proteomes" id="UP000257080"/>
    </source>
</evidence>
<dbReference type="AlphaFoldDB" id="A0A3E0W7D6"/>
<dbReference type="Proteomes" id="UP000257080">
    <property type="component" value="Unassembled WGS sequence"/>
</dbReference>
<dbReference type="EMBL" id="NBXE01000079">
    <property type="protein sequence ID" value="RFA24235.1"/>
    <property type="molecule type" value="Genomic_DNA"/>
</dbReference>
<gene>
    <name evidence="1" type="ORF">B7R25_17135</name>
</gene>